<gene>
    <name evidence="2" type="ORF">EDD77_12827</name>
</gene>
<protein>
    <submittedName>
        <fullName evidence="2">Uncharacterized protein</fullName>
    </submittedName>
</protein>
<dbReference type="AlphaFoldDB" id="A0A4R1QN70"/>
<name>A0A4R1QN70_9FIRM</name>
<feature type="region of interest" description="Disordered" evidence="1">
    <location>
        <begin position="17"/>
        <end position="49"/>
    </location>
</feature>
<accession>A0A4R1QN70</accession>
<dbReference type="EMBL" id="SLUM01000028">
    <property type="protein sequence ID" value="TCL53705.1"/>
    <property type="molecule type" value="Genomic_DNA"/>
</dbReference>
<sequence length="49" mass="5876">MNQMNRMIRYFQDRWIGKNRRSKENDSKRTCSNSEKPDGDTQKGFGFSE</sequence>
<feature type="compositionally biased region" description="Basic and acidic residues" evidence="1">
    <location>
        <begin position="17"/>
        <end position="41"/>
    </location>
</feature>
<proteinExistence type="predicted"/>
<evidence type="ECO:0000313" key="3">
    <source>
        <dbReference type="Proteomes" id="UP000295184"/>
    </source>
</evidence>
<reference evidence="2 3" key="1">
    <citation type="submission" date="2019-03" db="EMBL/GenBank/DDBJ databases">
        <title>Genomic Encyclopedia of Type Strains, Phase IV (KMG-IV): sequencing the most valuable type-strain genomes for metagenomic binning, comparative biology and taxonomic classification.</title>
        <authorList>
            <person name="Goeker M."/>
        </authorList>
    </citation>
    <scope>NUCLEOTIDE SEQUENCE [LARGE SCALE GENOMIC DNA]</scope>
    <source>
        <strain evidence="2 3">DSM 100451</strain>
    </source>
</reference>
<organism evidence="2 3">
    <name type="scientific">Allofournierella massiliensis</name>
    <dbReference type="NCBI Taxonomy" id="1650663"/>
    <lineage>
        <taxon>Bacteria</taxon>
        <taxon>Bacillati</taxon>
        <taxon>Bacillota</taxon>
        <taxon>Clostridia</taxon>
        <taxon>Eubacteriales</taxon>
        <taxon>Oscillospiraceae</taxon>
        <taxon>Allofournierella</taxon>
    </lineage>
</organism>
<evidence type="ECO:0000256" key="1">
    <source>
        <dbReference type="SAM" id="MobiDB-lite"/>
    </source>
</evidence>
<dbReference type="Proteomes" id="UP000295184">
    <property type="component" value="Unassembled WGS sequence"/>
</dbReference>
<evidence type="ECO:0000313" key="2">
    <source>
        <dbReference type="EMBL" id="TCL53705.1"/>
    </source>
</evidence>
<comment type="caution">
    <text evidence="2">The sequence shown here is derived from an EMBL/GenBank/DDBJ whole genome shotgun (WGS) entry which is preliminary data.</text>
</comment>